<reference evidence="1 2" key="1">
    <citation type="journal article" date="2022" name="bioRxiv">
        <title>An ancient truncated duplication of the anti-Mullerian hormone receptor type 2 gene is a potential conserved master sex determinant in the Pangasiidae catfish family.</title>
        <authorList>
            <person name="Wen M."/>
            <person name="Pan Q."/>
            <person name="Jouanno E."/>
            <person name="Montfort J."/>
            <person name="Zahm M."/>
            <person name="Cabau C."/>
            <person name="Klopp C."/>
            <person name="Iampietro C."/>
            <person name="Roques C."/>
            <person name="Bouchez O."/>
            <person name="Castinel A."/>
            <person name="Donnadieu C."/>
            <person name="Parrinello H."/>
            <person name="Poncet C."/>
            <person name="Belmonte E."/>
            <person name="Gautier V."/>
            <person name="Avarre J.-C."/>
            <person name="Dugue R."/>
            <person name="Gustiano R."/>
            <person name="Ha T.T.T."/>
            <person name="Campet M."/>
            <person name="Sriphairoj K."/>
            <person name="Ribolli J."/>
            <person name="de Almeida F.L."/>
            <person name="Desvignes T."/>
            <person name="Postlethwait J.H."/>
            <person name="Bucao C.F."/>
            <person name="Robinson-Rechavi M."/>
            <person name="Bobe J."/>
            <person name="Herpin A."/>
            <person name="Guiguen Y."/>
        </authorList>
    </citation>
    <scope>NUCLEOTIDE SEQUENCE [LARGE SCALE GENOMIC DNA]</scope>
    <source>
        <strain evidence="1">YG-Dec2019</strain>
    </source>
</reference>
<accession>A0ACC5W785</accession>
<sequence length="116" mass="13802">MYRAKATQVGESQLEELLEKLDAQTMDVISHRRSTVLHGLPLYMRETASISNTILVIYFEFYLNFYKHYCCKPKLKTSQRFTPVQLFQFLYEIVDCCPLFTVFHRTLMHWGRAQRA</sequence>
<evidence type="ECO:0000313" key="2">
    <source>
        <dbReference type="Proteomes" id="UP000829447"/>
    </source>
</evidence>
<evidence type="ECO:0000313" key="1">
    <source>
        <dbReference type="EMBL" id="MCI4374953.1"/>
    </source>
</evidence>
<comment type="caution">
    <text evidence="1">The sequence shown here is derived from an EMBL/GenBank/DDBJ whole genome shotgun (WGS) entry which is preliminary data.</text>
</comment>
<gene>
    <name evidence="1" type="ORF">PGIGA_G00012390</name>
</gene>
<protein>
    <submittedName>
        <fullName evidence="1">Uncharacterized protein</fullName>
    </submittedName>
</protein>
<organism evidence="1 2">
    <name type="scientific">Pangasianodon gigas</name>
    <name type="common">Mekong giant catfish</name>
    <name type="synonym">Pangasius gigas</name>
    <dbReference type="NCBI Taxonomy" id="30993"/>
    <lineage>
        <taxon>Eukaryota</taxon>
        <taxon>Metazoa</taxon>
        <taxon>Chordata</taxon>
        <taxon>Craniata</taxon>
        <taxon>Vertebrata</taxon>
        <taxon>Euteleostomi</taxon>
        <taxon>Actinopterygii</taxon>
        <taxon>Neopterygii</taxon>
        <taxon>Teleostei</taxon>
        <taxon>Ostariophysi</taxon>
        <taxon>Siluriformes</taxon>
        <taxon>Pangasiidae</taxon>
        <taxon>Pangasianodon</taxon>
    </lineage>
</organism>
<name>A0ACC5W785_PANGG</name>
<dbReference type="EMBL" id="CM040454">
    <property type="protein sequence ID" value="MCI4374953.1"/>
    <property type="molecule type" value="Genomic_DNA"/>
</dbReference>
<proteinExistence type="predicted"/>
<keyword evidence="2" id="KW-1185">Reference proteome</keyword>
<dbReference type="Proteomes" id="UP000829447">
    <property type="component" value="Linkage Group LG1"/>
</dbReference>